<organism evidence="1 2">
    <name type="scientific">Halopseudomonas formosensis</name>
    <dbReference type="NCBI Taxonomy" id="1002526"/>
    <lineage>
        <taxon>Bacteria</taxon>
        <taxon>Pseudomonadati</taxon>
        <taxon>Pseudomonadota</taxon>
        <taxon>Gammaproteobacteria</taxon>
        <taxon>Pseudomonadales</taxon>
        <taxon>Pseudomonadaceae</taxon>
        <taxon>Halopseudomonas</taxon>
    </lineage>
</organism>
<dbReference type="InterPro" id="IPR010323">
    <property type="entry name" value="DUF924"/>
</dbReference>
<dbReference type="SUPFAM" id="SSF48452">
    <property type="entry name" value="TPR-like"/>
    <property type="match status" value="1"/>
</dbReference>
<proteinExistence type="predicted"/>
<protein>
    <submittedName>
        <fullName evidence="1">Uncharacterized conserved protein, DUF924 family</fullName>
    </submittedName>
</protein>
<name>A0A1I6C0X8_9GAMM</name>
<gene>
    <name evidence="1" type="ORF">SAMN05216578_11027</name>
</gene>
<dbReference type="RefSeq" id="WP_090540152.1">
    <property type="nucleotide sequence ID" value="NZ_FOYD01000010.1"/>
</dbReference>
<dbReference type="Gene3D" id="1.25.40.10">
    <property type="entry name" value="Tetratricopeptide repeat domain"/>
    <property type="match status" value="1"/>
</dbReference>
<dbReference type="EMBL" id="FOYD01000010">
    <property type="protein sequence ID" value="SFQ86807.1"/>
    <property type="molecule type" value="Genomic_DNA"/>
</dbReference>
<reference evidence="1 2" key="1">
    <citation type="submission" date="2016-10" db="EMBL/GenBank/DDBJ databases">
        <authorList>
            <person name="de Groot N.N."/>
        </authorList>
    </citation>
    <scope>NUCLEOTIDE SEQUENCE [LARGE SCALE GENOMIC DNA]</scope>
    <source>
        <strain evidence="1 2">JCM 18415</strain>
    </source>
</reference>
<evidence type="ECO:0000313" key="1">
    <source>
        <dbReference type="EMBL" id="SFQ86807.1"/>
    </source>
</evidence>
<dbReference type="Proteomes" id="UP000242815">
    <property type="component" value="Unassembled WGS sequence"/>
</dbReference>
<sequence length="178" mass="20744">MYQAILTFWFDELEPADWWRRDSALDELIRQRFGQVHRQAAAGELWDWRTSAEGRLAEVIVLDQFSRNLFRDHPAAFAQDGMALVLAQEAIALGMDQALPVMQRSFLYMPFMHSESLAMHDRAVVLFDVPGMESSLDYERRHRDIIRRFGRYPHRNAVLGRESTPEERDFLAQPGSSF</sequence>
<dbReference type="InterPro" id="IPR011990">
    <property type="entry name" value="TPR-like_helical_dom_sf"/>
</dbReference>
<dbReference type="OrthoDB" id="7593450at2"/>
<dbReference type="STRING" id="1002526.SAMN05216578_11027"/>
<dbReference type="AlphaFoldDB" id="A0A1I6C0X8"/>
<dbReference type="Gene3D" id="1.20.58.320">
    <property type="entry name" value="TPR-like"/>
    <property type="match status" value="1"/>
</dbReference>
<accession>A0A1I6C0X8</accession>
<evidence type="ECO:0000313" key="2">
    <source>
        <dbReference type="Proteomes" id="UP000242815"/>
    </source>
</evidence>
<dbReference type="Pfam" id="PF06041">
    <property type="entry name" value="DUF924"/>
    <property type="match status" value="1"/>
</dbReference>